<sequence length="193" mass="21455">MGVTRSGRVYENPEAVNRGKAPTAALGIAPEATPIPYKKVTEKEVEAFIKIIKASEYKVVEQMGWVMIDNGLTLNVCLVSTLKQMNVDLNCIRPSKTTVRAFDGSQREVNREIDLLINVGPCSFNITFQVIDIPNAFSLLLGRSWIHLAGAVPSTLHQKLKFIVEERLITVKGEEDYAIYKETTVPYISIGDD</sequence>
<dbReference type="PANTHER" id="PTHR33240">
    <property type="entry name" value="OS08G0508500 PROTEIN"/>
    <property type="match status" value="1"/>
</dbReference>
<dbReference type="CDD" id="cd00303">
    <property type="entry name" value="retropepsin_like"/>
    <property type="match status" value="1"/>
</dbReference>
<evidence type="ECO:0000313" key="2">
    <source>
        <dbReference type="RefSeq" id="XP_031387118.1"/>
    </source>
</evidence>
<dbReference type="AlphaFoldDB" id="A0A6P8D6Y9"/>
<reference evidence="2" key="2">
    <citation type="submission" date="2025-08" db="UniProtKB">
        <authorList>
            <consortium name="RefSeq"/>
        </authorList>
    </citation>
    <scope>IDENTIFICATION</scope>
    <source>
        <tissue evidence="2">Leaf</tissue>
    </source>
</reference>
<proteinExistence type="predicted"/>
<accession>A0A6P8D6Y9</accession>
<dbReference type="Proteomes" id="UP000515151">
    <property type="component" value="Chromosome 3"/>
</dbReference>
<name>A0A6P8D6Y9_PUNGR</name>
<protein>
    <submittedName>
        <fullName evidence="2">Uncharacterized protein LOC116200413</fullName>
    </submittedName>
</protein>
<evidence type="ECO:0000313" key="1">
    <source>
        <dbReference type="Proteomes" id="UP000515151"/>
    </source>
</evidence>
<dbReference type="Gene3D" id="2.40.70.10">
    <property type="entry name" value="Acid Proteases"/>
    <property type="match status" value="1"/>
</dbReference>
<keyword evidence="1" id="KW-1185">Reference proteome</keyword>
<reference evidence="1" key="1">
    <citation type="journal article" date="2020" name="Plant Biotechnol. J.">
        <title>The pomegranate (Punica granatum L.) draft genome dissects genetic divergence between soft- and hard-seeded cultivars.</title>
        <authorList>
            <person name="Luo X."/>
            <person name="Li H."/>
            <person name="Wu Z."/>
            <person name="Yao W."/>
            <person name="Zhao P."/>
            <person name="Cao D."/>
            <person name="Yu H."/>
            <person name="Li K."/>
            <person name="Poudel K."/>
            <person name="Zhao D."/>
            <person name="Zhang F."/>
            <person name="Xia X."/>
            <person name="Chen L."/>
            <person name="Wang Q."/>
            <person name="Jing D."/>
            <person name="Cao S."/>
        </authorList>
    </citation>
    <scope>NUCLEOTIDE SEQUENCE [LARGE SCALE GENOMIC DNA]</scope>
    <source>
        <strain evidence="1">cv. Tunisia</strain>
    </source>
</reference>
<dbReference type="OrthoDB" id="2919534at2759"/>
<gene>
    <name evidence="2" type="primary">LOC116200413</name>
</gene>
<dbReference type="RefSeq" id="XP_031387118.1">
    <property type="nucleotide sequence ID" value="XM_031531258.1"/>
</dbReference>
<dbReference type="PANTHER" id="PTHR33240:SF15">
    <property type="entry name" value="GAG-PRO-LIKE PROTEIN"/>
    <property type="match status" value="1"/>
</dbReference>
<dbReference type="InterPro" id="IPR021109">
    <property type="entry name" value="Peptidase_aspartic_dom_sf"/>
</dbReference>
<dbReference type="GeneID" id="116200413"/>
<organism evidence="1 2">
    <name type="scientific">Punica granatum</name>
    <name type="common">Pomegranate</name>
    <dbReference type="NCBI Taxonomy" id="22663"/>
    <lineage>
        <taxon>Eukaryota</taxon>
        <taxon>Viridiplantae</taxon>
        <taxon>Streptophyta</taxon>
        <taxon>Embryophyta</taxon>
        <taxon>Tracheophyta</taxon>
        <taxon>Spermatophyta</taxon>
        <taxon>Magnoliopsida</taxon>
        <taxon>eudicotyledons</taxon>
        <taxon>Gunneridae</taxon>
        <taxon>Pentapetalae</taxon>
        <taxon>rosids</taxon>
        <taxon>malvids</taxon>
        <taxon>Myrtales</taxon>
        <taxon>Lythraceae</taxon>
        <taxon>Punica</taxon>
    </lineage>
</organism>